<dbReference type="EMBL" id="MT795152">
    <property type="protein sequence ID" value="QTH19314.1"/>
    <property type="molecule type" value="Genomic_DNA"/>
</dbReference>
<organism evidence="1">
    <name type="scientific">Bacillus toyonensis</name>
    <dbReference type="NCBI Taxonomy" id="155322"/>
    <lineage>
        <taxon>Bacteria</taxon>
        <taxon>Bacillati</taxon>
        <taxon>Bacillota</taxon>
        <taxon>Bacilli</taxon>
        <taxon>Bacillales</taxon>
        <taxon>Bacillaceae</taxon>
        <taxon>Bacillus</taxon>
        <taxon>Bacillus cereus group</taxon>
    </lineage>
</organism>
<proteinExistence type="predicted"/>
<accession>A0A8A5XDN2</accession>
<evidence type="ECO:0000313" key="1">
    <source>
        <dbReference type="EMBL" id="QTH19314.1"/>
    </source>
</evidence>
<dbReference type="RefSeq" id="WP_017674731.1">
    <property type="nucleotide sequence ID" value="NZ_JABTXX010000040.1"/>
</dbReference>
<dbReference type="AlphaFoldDB" id="A0A8A5XDN2"/>
<protein>
    <submittedName>
        <fullName evidence="1">Toyonsin</fullName>
    </submittedName>
</protein>
<reference evidence="1" key="1">
    <citation type="journal article" date="2021" name="Appl. Environ. Microbiol.">
        <title>Toyoncin-a novel leaderless bacteriocin produced by Bacillus toyonensis XIN-YC13 that specifically targets B. cereus and Listeria monocytogenes.</title>
        <authorList>
            <person name="Xin B."/>
        </authorList>
    </citation>
    <scope>NUCLEOTIDE SEQUENCE</scope>
    <source>
        <strain evidence="1">XIN-YC13</strain>
    </source>
</reference>
<name>A0A8A5XDN2_9BACI</name>
<sequence>MINTAWKIIKALQKYGTKAYNVIKKGGQAMYDSFMAAKAKGWTHAAWWLVEHGSTLGTFYDLLKAAGLID</sequence>